<name>A0A5M6D9I5_9BACT</name>
<gene>
    <name evidence="9" type="ORF">FYK55_13770</name>
</gene>
<keyword evidence="3" id="KW-1003">Cell membrane</keyword>
<evidence type="ECO:0000313" key="10">
    <source>
        <dbReference type="Proteomes" id="UP000324479"/>
    </source>
</evidence>
<dbReference type="EMBL" id="VWOX01000007">
    <property type="protein sequence ID" value="KAA5542599.1"/>
    <property type="molecule type" value="Genomic_DNA"/>
</dbReference>
<evidence type="ECO:0000256" key="4">
    <source>
        <dbReference type="ARBA" id="ARBA00022692"/>
    </source>
</evidence>
<comment type="similarity">
    <text evidence="2">Belongs to the UPF0702 family.</text>
</comment>
<organism evidence="9 10">
    <name type="scientific">Roseiconus nitratireducens</name>
    <dbReference type="NCBI Taxonomy" id="2605748"/>
    <lineage>
        <taxon>Bacteria</taxon>
        <taxon>Pseudomonadati</taxon>
        <taxon>Planctomycetota</taxon>
        <taxon>Planctomycetia</taxon>
        <taxon>Pirellulales</taxon>
        <taxon>Pirellulaceae</taxon>
        <taxon>Roseiconus</taxon>
    </lineage>
</organism>
<evidence type="ECO:0000313" key="9">
    <source>
        <dbReference type="EMBL" id="KAA5542599.1"/>
    </source>
</evidence>
<dbReference type="InterPro" id="IPR023090">
    <property type="entry name" value="UPF0702_alpha/beta_dom_sf"/>
</dbReference>
<reference evidence="9 10" key="1">
    <citation type="submission" date="2019-08" db="EMBL/GenBank/DDBJ databases">
        <authorList>
            <person name="Dhanesh K."/>
            <person name="Kumar G."/>
            <person name="Sasikala C."/>
            <person name="Venkata Ramana C."/>
        </authorList>
    </citation>
    <scope>NUCLEOTIDE SEQUENCE [LARGE SCALE GENOMIC DNA]</scope>
    <source>
        <strain evidence="9 10">JC645</strain>
    </source>
</reference>
<proteinExistence type="inferred from homology"/>
<dbReference type="Pfam" id="PF04239">
    <property type="entry name" value="DUF421"/>
    <property type="match status" value="1"/>
</dbReference>
<evidence type="ECO:0000256" key="3">
    <source>
        <dbReference type="ARBA" id="ARBA00022475"/>
    </source>
</evidence>
<dbReference type="Gene3D" id="3.30.240.20">
    <property type="entry name" value="bsu07140 like domains"/>
    <property type="match status" value="1"/>
</dbReference>
<comment type="caution">
    <text evidence="9">The sequence shown here is derived from an EMBL/GenBank/DDBJ whole genome shotgun (WGS) entry which is preliminary data.</text>
</comment>
<dbReference type="RefSeq" id="WP_150077016.1">
    <property type="nucleotide sequence ID" value="NZ_VWOX01000007.1"/>
</dbReference>
<dbReference type="Proteomes" id="UP000324479">
    <property type="component" value="Unassembled WGS sequence"/>
</dbReference>
<evidence type="ECO:0000256" key="7">
    <source>
        <dbReference type="SAM" id="Phobius"/>
    </source>
</evidence>
<protein>
    <submittedName>
        <fullName evidence="9">DUF421 domain-containing protein</fullName>
    </submittedName>
</protein>
<dbReference type="AlphaFoldDB" id="A0A5M6D9I5"/>
<accession>A0A5M6D9I5</accession>
<keyword evidence="6 7" id="KW-0472">Membrane</keyword>
<evidence type="ECO:0000256" key="2">
    <source>
        <dbReference type="ARBA" id="ARBA00006448"/>
    </source>
</evidence>
<sequence>MIEKWITENANQFPMVILSAVVTYFAIIVYTRWVGLRSLSKMTAADFAMTVAVGSLFGATISSPTPTLFLGLVAIASLYAGQWSIAYLRRHSRRFGKWVDNEPLLLMRGSQIYDQNLQRANVTRGDLYGKLREANALDYDQVLAVVFETTGDVSVLRADESHRRIHPDFMNGVIDYVAEDSEPA</sequence>
<keyword evidence="10" id="KW-1185">Reference proteome</keyword>
<evidence type="ECO:0000256" key="1">
    <source>
        <dbReference type="ARBA" id="ARBA00004651"/>
    </source>
</evidence>
<keyword evidence="4 7" id="KW-0812">Transmembrane</keyword>
<dbReference type="InterPro" id="IPR007353">
    <property type="entry name" value="DUF421"/>
</dbReference>
<feature type="domain" description="YetF C-terminal" evidence="8">
    <location>
        <begin position="91"/>
        <end position="164"/>
    </location>
</feature>
<feature type="transmembrane region" description="Helical" evidence="7">
    <location>
        <begin position="68"/>
        <end position="88"/>
    </location>
</feature>
<comment type="subcellular location">
    <subcellularLocation>
        <location evidence="1">Cell membrane</location>
        <topology evidence="1">Multi-pass membrane protein</topology>
    </subcellularLocation>
</comment>
<dbReference type="PANTHER" id="PTHR34582:SF6">
    <property type="entry name" value="UPF0702 TRANSMEMBRANE PROTEIN YCAP"/>
    <property type="match status" value="1"/>
</dbReference>
<evidence type="ECO:0000259" key="8">
    <source>
        <dbReference type="Pfam" id="PF04239"/>
    </source>
</evidence>
<evidence type="ECO:0000256" key="5">
    <source>
        <dbReference type="ARBA" id="ARBA00022989"/>
    </source>
</evidence>
<dbReference type="GO" id="GO:0005886">
    <property type="term" value="C:plasma membrane"/>
    <property type="evidence" value="ECO:0007669"/>
    <property type="project" value="UniProtKB-SubCell"/>
</dbReference>
<dbReference type="PANTHER" id="PTHR34582">
    <property type="entry name" value="UPF0702 TRANSMEMBRANE PROTEIN YCAP"/>
    <property type="match status" value="1"/>
</dbReference>
<keyword evidence="5 7" id="KW-1133">Transmembrane helix</keyword>
<evidence type="ECO:0000256" key="6">
    <source>
        <dbReference type="ARBA" id="ARBA00023136"/>
    </source>
</evidence>
<feature type="transmembrane region" description="Helical" evidence="7">
    <location>
        <begin position="12"/>
        <end position="31"/>
    </location>
</feature>